<evidence type="ECO:0000313" key="6">
    <source>
        <dbReference type="EMBL" id="KAI5411082.1"/>
    </source>
</evidence>
<dbReference type="FunFam" id="1.20.5.170:FF:000036">
    <property type="entry name" value="ABSCISIC ACID-INSENSITIVE 5-like protein 2"/>
    <property type="match status" value="1"/>
</dbReference>
<proteinExistence type="predicted"/>
<evidence type="ECO:0000313" key="7">
    <source>
        <dbReference type="Proteomes" id="UP001058974"/>
    </source>
</evidence>
<comment type="subcellular location">
    <subcellularLocation>
        <location evidence="1">Nucleus</location>
    </subcellularLocation>
</comment>
<dbReference type="PANTHER" id="PTHR22952">
    <property type="entry name" value="CAMP-RESPONSE ELEMENT BINDING PROTEIN-RELATED"/>
    <property type="match status" value="1"/>
</dbReference>
<dbReference type="CDD" id="cd14707">
    <property type="entry name" value="bZIP_plant_BZIP46"/>
    <property type="match status" value="1"/>
</dbReference>
<dbReference type="SMART" id="SM00338">
    <property type="entry name" value="BRLZ"/>
    <property type="match status" value="1"/>
</dbReference>
<keyword evidence="7" id="KW-1185">Reference proteome</keyword>
<dbReference type="InterPro" id="IPR043452">
    <property type="entry name" value="BZIP46-like"/>
</dbReference>
<dbReference type="PROSITE" id="PS00036">
    <property type="entry name" value="BZIP_BASIC"/>
    <property type="match status" value="1"/>
</dbReference>
<dbReference type="Gene3D" id="1.20.5.170">
    <property type="match status" value="1"/>
</dbReference>
<sequence length="324" mass="36115">MGSQVISDNNNENHSPFQPLARQNSMYNLTLDEVQSQLGDLGKPLSSMNLDELLKNVWTVEANQTVQMDNANTAQAGQVVLQQQPNMSLSGALSKKTVDEVWRDIQQSKDHEEVMSRERQSTLGEMTLEDFLVKAGVVTVASPNGKNTNSPKVDTVDSNLALPQFVPHGPWMQQYARPHFQHPQQNVMPTYVPSQMLAQPLHMVAGSPLDVVPYADGQVGLASASPAMGNLSDSKKSGRKRGLPEDVAERTVERKQKRMIKNRESAARSRARKQAYTTELEIKVTRLEEENEKLRKEKELSDMIANAPQPEPKCQLRRVSSASF</sequence>
<feature type="region of interest" description="Disordered" evidence="4">
    <location>
        <begin position="223"/>
        <end position="274"/>
    </location>
</feature>
<dbReference type="SUPFAM" id="SSF57959">
    <property type="entry name" value="Leucine zipper domain"/>
    <property type="match status" value="1"/>
</dbReference>
<dbReference type="Proteomes" id="UP001058974">
    <property type="component" value="Chromosome 5"/>
</dbReference>
<keyword evidence="3" id="KW-0539">Nucleus</keyword>
<reference evidence="6 7" key="1">
    <citation type="journal article" date="2022" name="Nat. Genet.">
        <title>Improved pea reference genome and pan-genome highlight genomic features and evolutionary characteristics.</title>
        <authorList>
            <person name="Yang T."/>
            <person name="Liu R."/>
            <person name="Luo Y."/>
            <person name="Hu S."/>
            <person name="Wang D."/>
            <person name="Wang C."/>
            <person name="Pandey M.K."/>
            <person name="Ge S."/>
            <person name="Xu Q."/>
            <person name="Li N."/>
            <person name="Li G."/>
            <person name="Huang Y."/>
            <person name="Saxena R.K."/>
            <person name="Ji Y."/>
            <person name="Li M."/>
            <person name="Yan X."/>
            <person name="He Y."/>
            <person name="Liu Y."/>
            <person name="Wang X."/>
            <person name="Xiang C."/>
            <person name="Varshney R.K."/>
            <person name="Ding H."/>
            <person name="Gao S."/>
            <person name="Zong X."/>
        </authorList>
    </citation>
    <scope>NUCLEOTIDE SEQUENCE [LARGE SCALE GENOMIC DNA]</scope>
    <source>
        <strain evidence="6 7">cv. Zhongwan 6</strain>
    </source>
</reference>
<evidence type="ECO:0000256" key="1">
    <source>
        <dbReference type="ARBA" id="ARBA00004123"/>
    </source>
</evidence>
<feature type="compositionally biased region" description="Basic and acidic residues" evidence="4">
    <location>
        <begin position="242"/>
        <end position="254"/>
    </location>
</feature>
<evidence type="ECO:0000256" key="3">
    <source>
        <dbReference type="ARBA" id="ARBA00023242"/>
    </source>
</evidence>
<dbReference type="PANTHER" id="PTHR22952:SF385">
    <property type="entry name" value="ABSCISIC ACID-INSENSITIVE 5-LIKE PROTEIN 2"/>
    <property type="match status" value="1"/>
</dbReference>
<dbReference type="InterPro" id="IPR004827">
    <property type="entry name" value="bZIP"/>
</dbReference>
<dbReference type="PROSITE" id="PS50217">
    <property type="entry name" value="BZIP"/>
    <property type="match status" value="1"/>
</dbReference>
<dbReference type="Gramene" id="Psat5g225680.1">
    <property type="protein sequence ID" value="Psat5g225680.1.cds"/>
    <property type="gene ID" value="Psat5g225680"/>
</dbReference>
<dbReference type="GO" id="GO:0003677">
    <property type="term" value="F:DNA binding"/>
    <property type="evidence" value="ECO:0007669"/>
    <property type="project" value="UniProtKB-KW"/>
</dbReference>
<evidence type="ECO:0000259" key="5">
    <source>
        <dbReference type="PROSITE" id="PS50217"/>
    </source>
</evidence>
<evidence type="ECO:0000256" key="4">
    <source>
        <dbReference type="SAM" id="MobiDB-lite"/>
    </source>
</evidence>
<dbReference type="GO" id="GO:0005634">
    <property type="term" value="C:nucleus"/>
    <property type="evidence" value="ECO:0007669"/>
    <property type="project" value="UniProtKB-SubCell"/>
</dbReference>
<dbReference type="Gramene" id="Psat05G0628700-T1">
    <property type="protein sequence ID" value="KAI5411082.1"/>
    <property type="gene ID" value="KIW84_056287"/>
</dbReference>
<gene>
    <name evidence="6" type="ORF">KIW84_056287</name>
</gene>
<dbReference type="AlphaFoldDB" id="A0A9D5AGR2"/>
<protein>
    <recommendedName>
        <fullName evidence="5">BZIP domain-containing protein</fullName>
    </recommendedName>
</protein>
<name>A0A9D5AGR2_PEA</name>
<dbReference type="InterPro" id="IPR046347">
    <property type="entry name" value="bZIP_sf"/>
</dbReference>
<dbReference type="Pfam" id="PF00170">
    <property type="entry name" value="bZIP_1"/>
    <property type="match status" value="1"/>
</dbReference>
<dbReference type="OrthoDB" id="644067at2759"/>
<feature type="region of interest" description="Disordered" evidence="4">
    <location>
        <begin position="300"/>
        <end position="324"/>
    </location>
</feature>
<organism evidence="6 7">
    <name type="scientific">Pisum sativum</name>
    <name type="common">Garden pea</name>
    <name type="synonym">Lathyrus oleraceus</name>
    <dbReference type="NCBI Taxonomy" id="3888"/>
    <lineage>
        <taxon>Eukaryota</taxon>
        <taxon>Viridiplantae</taxon>
        <taxon>Streptophyta</taxon>
        <taxon>Embryophyta</taxon>
        <taxon>Tracheophyta</taxon>
        <taxon>Spermatophyta</taxon>
        <taxon>Magnoliopsida</taxon>
        <taxon>eudicotyledons</taxon>
        <taxon>Gunneridae</taxon>
        <taxon>Pentapetalae</taxon>
        <taxon>rosids</taxon>
        <taxon>fabids</taxon>
        <taxon>Fabales</taxon>
        <taxon>Fabaceae</taxon>
        <taxon>Papilionoideae</taxon>
        <taxon>50 kb inversion clade</taxon>
        <taxon>NPAAA clade</taxon>
        <taxon>Hologalegina</taxon>
        <taxon>IRL clade</taxon>
        <taxon>Fabeae</taxon>
        <taxon>Lathyrus</taxon>
    </lineage>
</organism>
<comment type="caution">
    <text evidence="6">The sequence shown here is derived from an EMBL/GenBank/DDBJ whole genome shotgun (WGS) entry which is preliminary data.</text>
</comment>
<feature type="domain" description="BZIP" evidence="5">
    <location>
        <begin position="252"/>
        <end position="297"/>
    </location>
</feature>
<dbReference type="GO" id="GO:0045893">
    <property type="term" value="P:positive regulation of DNA-templated transcription"/>
    <property type="evidence" value="ECO:0007669"/>
    <property type="project" value="InterPro"/>
</dbReference>
<dbReference type="EMBL" id="JAMSHJ010000005">
    <property type="protein sequence ID" value="KAI5411082.1"/>
    <property type="molecule type" value="Genomic_DNA"/>
</dbReference>
<accession>A0A9D5AGR2</accession>
<keyword evidence="2" id="KW-0238">DNA-binding</keyword>
<dbReference type="GO" id="GO:0003700">
    <property type="term" value="F:DNA-binding transcription factor activity"/>
    <property type="evidence" value="ECO:0007669"/>
    <property type="project" value="InterPro"/>
</dbReference>
<evidence type="ECO:0000256" key="2">
    <source>
        <dbReference type="ARBA" id="ARBA00023125"/>
    </source>
</evidence>
<dbReference type="Gramene" id="PSAT_LOCUS20465_t1">
    <property type="protein sequence ID" value="CAL5201220.1"/>
    <property type="gene ID" value="PSAT_LOCUS20465"/>
</dbReference>